<evidence type="ECO:0000259" key="3">
    <source>
        <dbReference type="Pfam" id="PF00149"/>
    </source>
</evidence>
<proteinExistence type="predicted"/>
<keyword evidence="1" id="KW-0479">Metal-binding</keyword>
<keyword evidence="5" id="KW-1185">Reference proteome</keyword>
<evidence type="ECO:0000313" key="5">
    <source>
        <dbReference type="Proteomes" id="UP000606499"/>
    </source>
</evidence>
<dbReference type="SUPFAM" id="SSF56300">
    <property type="entry name" value="Metallo-dependent phosphatases"/>
    <property type="match status" value="1"/>
</dbReference>
<protein>
    <submittedName>
        <fullName evidence="4">Metallophosphoesterase</fullName>
    </submittedName>
</protein>
<dbReference type="InterPro" id="IPR004843">
    <property type="entry name" value="Calcineurin-like_PHP"/>
</dbReference>
<evidence type="ECO:0000256" key="2">
    <source>
        <dbReference type="ARBA" id="ARBA00022801"/>
    </source>
</evidence>
<dbReference type="EMBL" id="JACOPL010000001">
    <property type="protein sequence ID" value="MBC5724113.1"/>
    <property type="molecule type" value="Genomic_DNA"/>
</dbReference>
<keyword evidence="2" id="KW-0378">Hydrolase</keyword>
<dbReference type="Pfam" id="PF00149">
    <property type="entry name" value="Metallophos"/>
    <property type="match status" value="1"/>
</dbReference>
<organism evidence="4 5">
    <name type="scientific">Agathobaculum faecis</name>
    <dbReference type="NCBI Taxonomy" id="2763013"/>
    <lineage>
        <taxon>Bacteria</taxon>
        <taxon>Bacillati</taxon>
        <taxon>Bacillota</taxon>
        <taxon>Clostridia</taxon>
        <taxon>Eubacteriales</taxon>
        <taxon>Butyricicoccaceae</taxon>
        <taxon>Agathobaculum</taxon>
    </lineage>
</organism>
<dbReference type="PANTHER" id="PTHR31302:SF31">
    <property type="entry name" value="PHOSPHODIESTERASE YAEI"/>
    <property type="match status" value="1"/>
</dbReference>
<dbReference type="Gene3D" id="3.60.21.10">
    <property type="match status" value="1"/>
</dbReference>
<dbReference type="InterPro" id="IPR029052">
    <property type="entry name" value="Metallo-depent_PP-like"/>
</dbReference>
<reference evidence="4" key="1">
    <citation type="submission" date="2020-08" db="EMBL/GenBank/DDBJ databases">
        <title>Genome public.</title>
        <authorList>
            <person name="Liu C."/>
            <person name="Sun Q."/>
        </authorList>
    </citation>
    <scope>NUCLEOTIDE SEQUENCE</scope>
    <source>
        <strain evidence="4">NSJ-28</strain>
    </source>
</reference>
<dbReference type="InterPro" id="IPR051158">
    <property type="entry name" value="Metallophosphoesterase_sf"/>
</dbReference>
<evidence type="ECO:0000256" key="1">
    <source>
        <dbReference type="ARBA" id="ARBA00022723"/>
    </source>
</evidence>
<name>A0A923LT18_9FIRM</name>
<gene>
    <name evidence="4" type="ORF">H8S45_01305</name>
</gene>
<dbReference type="AlphaFoldDB" id="A0A923LT18"/>
<accession>A0A923LT18</accession>
<dbReference type="GO" id="GO:0046872">
    <property type="term" value="F:metal ion binding"/>
    <property type="evidence" value="ECO:0007669"/>
    <property type="project" value="UniProtKB-KW"/>
</dbReference>
<dbReference type="CDD" id="cd07385">
    <property type="entry name" value="MPP_YkuE_C"/>
    <property type="match status" value="1"/>
</dbReference>
<dbReference type="GO" id="GO:0008758">
    <property type="term" value="F:UDP-2,3-diacylglucosamine hydrolase activity"/>
    <property type="evidence" value="ECO:0007669"/>
    <property type="project" value="TreeGrafter"/>
</dbReference>
<dbReference type="PANTHER" id="PTHR31302">
    <property type="entry name" value="TRANSMEMBRANE PROTEIN WITH METALLOPHOSPHOESTERASE DOMAIN-RELATED"/>
    <property type="match status" value="1"/>
</dbReference>
<evidence type="ECO:0000313" key="4">
    <source>
        <dbReference type="EMBL" id="MBC5724113.1"/>
    </source>
</evidence>
<dbReference type="GO" id="GO:0016020">
    <property type="term" value="C:membrane"/>
    <property type="evidence" value="ECO:0007669"/>
    <property type="project" value="GOC"/>
</dbReference>
<comment type="caution">
    <text evidence="4">The sequence shown here is derived from an EMBL/GenBank/DDBJ whole genome shotgun (WGS) entry which is preliminary data.</text>
</comment>
<sequence length="281" mass="31748">MKRKRILSAVLMCAVGVGICGLYCGLMPRRYTVSTPKLNAEERLRIVMLSDLHSYVYGNDQTPLLRRVKELQPDIIALCGDIVDDKQPQDGAKLLLKQITEIAPCYYVSGNHEYWSSEPEQIFRMIESYGIHVLHNERERITVDGREYVICGVDDPAAYGDRVPSSYGNAASYRKALQSFDDLFKDDAFHILLAHRPEYIEEYAAHPFDLTLCGHAHGGQWRIPYIMNGLIAPNQGFFPEYAGGQYQIGAMTEIVGRGLVLDWKPRVFNPPEIVVVDIAPQ</sequence>
<feature type="domain" description="Calcineurin-like phosphoesterase" evidence="3">
    <location>
        <begin position="44"/>
        <end position="217"/>
    </location>
</feature>
<dbReference type="RefSeq" id="WP_054325959.1">
    <property type="nucleotide sequence ID" value="NZ_JACOPL010000001.1"/>
</dbReference>
<dbReference type="Proteomes" id="UP000606499">
    <property type="component" value="Unassembled WGS sequence"/>
</dbReference>
<dbReference type="GO" id="GO:0009245">
    <property type="term" value="P:lipid A biosynthetic process"/>
    <property type="evidence" value="ECO:0007669"/>
    <property type="project" value="TreeGrafter"/>
</dbReference>